<dbReference type="InterPro" id="IPR036759">
    <property type="entry name" value="TPK_catalytic_sf"/>
</dbReference>
<dbReference type="NCBIfam" id="TIGR01378">
    <property type="entry name" value="thi_PPkinase"/>
    <property type="match status" value="1"/>
</dbReference>
<evidence type="ECO:0000256" key="5">
    <source>
        <dbReference type="NCBIfam" id="TIGR01378"/>
    </source>
</evidence>
<dbReference type="GO" id="GO:0009229">
    <property type="term" value="P:thiamine diphosphate biosynthetic process"/>
    <property type="evidence" value="ECO:0007669"/>
    <property type="project" value="InterPro"/>
</dbReference>
<dbReference type="InterPro" id="IPR036371">
    <property type="entry name" value="TPK_B1-bd_sf"/>
</dbReference>
<keyword evidence="2" id="KW-0547">Nucleotide-binding</keyword>
<reference evidence="8" key="1">
    <citation type="submission" date="2017-09" db="EMBL/GenBank/DDBJ databases">
        <title>Depth-based differentiation of microbial function through sediment-hosted aquifers and enrichment of novel symbionts in the deep terrestrial subsurface.</title>
        <authorList>
            <person name="Probst A.J."/>
            <person name="Ladd B."/>
            <person name="Jarett J.K."/>
            <person name="Geller-Mcgrath D.E."/>
            <person name="Sieber C.M.K."/>
            <person name="Emerson J.B."/>
            <person name="Anantharaman K."/>
            <person name="Thomas B.C."/>
            <person name="Malmstrom R."/>
            <person name="Stieglmeier M."/>
            <person name="Klingl A."/>
            <person name="Woyke T."/>
            <person name="Ryan C.M."/>
            <person name="Banfield J.F."/>
        </authorList>
    </citation>
    <scope>NUCLEOTIDE SEQUENCE [LARGE SCALE GENOMIC DNA]</scope>
</reference>
<evidence type="ECO:0000256" key="3">
    <source>
        <dbReference type="ARBA" id="ARBA00022777"/>
    </source>
</evidence>
<dbReference type="InterPro" id="IPR007371">
    <property type="entry name" value="TPK_catalytic"/>
</dbReference>
<dbReference type="CDD" id="cd07995">
    <property type="entry name" value="TPK"/>
    <property type="match status" value="1"/>
</dbReference>
<name>A0A2M7TVH0_9BACT</name>
<dbReference type="Proteomes" id="UP000228503">
    <property type="component" value="Unassembled WGS sequence"/>
</dbReference>
<dbReference type="PANTHER" id="PTHR41299">
    <property type="entry name" value="THIAMINE PYROPHOSPHOKINASE"/>
    <property type="match status" value="1"/>
</dbReference>
<dbReference type="GO" id="GO:0004788">
    <property type="term" value="F:thiamine diphosphokinase activity"/>
    <property type="evidence" value="ECO:0007669"/>
    <property type="project" value="UniProtKB-UniRule"/>
</dbReference>
<evidence type="ECO:0000256" key="4">
    <source>
        <dbReference type="ARBA" id="ARBA00022840"/>
    </source>
</evidence>
<sequence length="211" mass="23757">MKTTLIYLNGGSINEDRLRDVINETQYIIAVDGGANMLSKQNIIPDVLIGDMDSIDKDVYRILKQNNTKVIIHPKEKDQTDSELAISYAIDRGFKEVIITGFVGDRFDHMIATINYLSKLLTKLKVKIINNNEDIYFVTNSLQFNGKINDEVSIIPLHADAEGVMTNGLQYELNHEILQLSSTRGISNVINNPTVSILLEKGVVMVVHRHF</sequence>
<gene>
    <name evidence="7" type="ORF">COY16_05915</name>
</gene>
<keyword evidence="3 7" id="KW-0418">Kinase</keyword>
<dbReference type="GO" id="GO:0016301">
    <property type="term" value="F:kinase activity"/>
    <property type="evidence" value="ECO:0007669"/>
    <property type="project" value="UniProtKB-KW"/>
</dbReference>
<dbReference type="PANTHER" id="PTHR41299:SF1">
    <property type="entry name" value="THIAMINE PYROPHOSPHOKINASE"/>
    <property type="match status" value="1"/>
</dbReference>
<dbReference type="SUPFAM" id="SSF63862">
    <property type="entry name" value="Thiamin pyrophosphokinase, substrate-binding domain"/>
    <property type="match status" value="1"/>
</dbReference>
<dbReference type="Pfam" id="PF04265">
    <property type="entry name" value="TPK_B1_binding"/>
    <property type="match status" value="1"/>
</dbReference>
<dbReference type="Gene3D" id="3.40.50.10240">
    <property type="entry name" value="Thiamin pyrophosphokinase, catalytic domain"/>
    <property type="match status" value="1"/>
</dbReference>
<organism evidence="7 8">
    <name type="scientific">Candidatus Roizmanbacteria bacterium CG_4_10_14_0_2_um_filter_39_13</name>
    <dbReference type="NCBI Taxonomy" id="1974825"/>
    <lineage>
        <taxon>Bacteria</taxon>
        <taxon>Candidatus Roizmaniibacteriota</taxon>
    </lineage>
</organism>
<evidence type="ECO:0000256" key="1">
    <source>
        <dbReference type="ARBA" id="ARBA00022679"/>
    </source>
</evidence>
<dbReference type="AlphaFoldDB" id="A0A2M7TVH0"/>
<dbReference type="GO" id="GO:0030975">
    <property type="term" value="F:thiamine binding"/>
    <property type="evidence" value="ECO:0007669"/>
    <property type="project" value="InterPro"/>
</dbReference>
<dbReference type="EMBL" id="PFOB01000074">
    <property type="protein sequence ID" value="PIZ61826.1"/>
    <property type="molecule type" value="Genomic_DNA"/>
</dbReference>
<protein>
    <recommendedName>
        <fullName evidence="5">Thiamine diphosphokinase</fullName>
        <ecNumber evidence="5">2.7.6.2</ecNumber>
    </recommendedName>
</protein>
<dbReference type="SUPFAM" id="SSF63999">
    <property type="entry name" value="Thiamin pyrophosphokinase, catalytic domain"/>
    <property type="match status" value="1"/>
</dbReference>
<dbReference type="Pfam" id="PF04263">
    <property type="entry name" value="TPK_catalytic"/>
    <property type="match status" value="1"/>
</dbReference>
<evidence type="ECO:0000313" key="8">
    <source>
        <dbReference type="Proteomes" id="UP000228503"/>
    </source>
</evidence>
<evidence type="ECO:0000256" key="2">
    <source>
        <dbReference type="ARBA" id="ARBA00022741"/>
    </source>
</evidence>
<proteinExistence type="predicted"/>
<dbReference type="InterPro" id="IPR053149">
    <property type="entry name" value="TPK"/>
</dbReference>
<keyword evidence="4" id="KW-0067">ATP-binding</keyword>
<comment type="caution">
    <text evidence="7">The sequence shown here is derived from an EMBL/GenBank/DDBJ whole genome shotgun (WGS) entry which is preliminary data.</text>
</comment>
<evidence type="ECO:0000259" key="6">
    <source>
        <dbReference type="SMART" id="SM00983"/>
    </source>
</evidence>
<dbReference type="GO" id="GO:0005524">
    <property type="term" value="F:ATP binding"/>
    <property type="evidence" value="ECO:0007669"/>
    <property type="project" value="UniProtKB-KW"/>
</dbReference>
<dbReference type="SMART" id="SM00983">
    <property type="entry name" value="TPK_B1_binding"/>
    <property type="match status" value="1"/>
</dbReference>
<dbReference type="GO" id="GO:0006772">
    <property type="term" value="P:thiamine metabolic process"/>
    <property type="evidence" value="ECO:0007669"/>
    <property type="project" value="UniProtKB-UniRule"/>
</dbReference>
<dbReference type="InterPro" id="IPR006282">
    <property type="entry name" value="Thi_PPkinase"/>
</dbReference>
<feature type="domain" description="Thiamin pyrophosphokinase thiamin-binding" evidence="6">
    <location>
        <begin position="146"/>
        <end position="205"/>
    </location>
</feature>
<accession>A0A2M7TVH0</accession>
<dbReference type="EC" id="2.7.6.2" evidence="5"/>
<keyword evidence="1" id="KW-0808">Transferase</keyword>
<dbReference type="InterPro" id="IPR007373">
    <property type="entry name" value="Thiamin_PyroPKinase_B1-bd"/>
</dbReference>
<evidence type="ECO:0000313" key="7">
    <source>
        <dbReference type="EMBL" id="PIZ61826.1"/>
    </source>
</evidence>